<reference evidence="1" key="1">
    <citation type="submission" date="2014-09" db="EMBL/GenBank/DDBJ databases">
        <authorList>
            <person name="Magalhaes I.L.F."/>
            <person name="Oliveira U."/>
            <person name="Santos F.R."/>
            <person name="Vidigal T.H.D.A."/>
            <person name="Brescovit A.D."/>
            <person name="Santos A.J."/>
        </authorList>
    </citation>
    <scope>NUCLEOTIDE SEQUENCE</scope>
    <source>
        <tissue evidence="1">Shoot tissue taken approximately 20 cm above the soil surface</tissue>
    </source>
</reference>
<reference evidence="1" key="2">
    <citation type="journal article" date="2015" name="Data Brief">
        <title>Shoot transcriptome of the giant reed, Arundo donax.</title>
        <authorList>
            <person name="Barrero R.A."/>
            <person name="Guerrero F.D."/>
            <person name="Moolhuijzen P."/>
            <person name="Goolsby J.A."/>
            <person name="Tidwell J."/>
            <person name="Bellgard S.E."/>
            <person name="Bellgard M.I."/>
        </authorList>
    </citation>
    <scope>NUCLEOTIDE SEQUENCE</scope>
    <source>
        <tissue evidence="1">Shoot tissue taken approximately 20 cm above the soil surface</tissue>
    </source>
</reference>
<proteinExistence type="predicted"/>
<accession>A0A0A8YCZ9</accession>
<name>A0A0A8YCZ9_ARUDO</name>
<sequence>MKILGSILNATRQFLTCPSSCFRTHSAPASADG</sequence>
<organism evidence="1">
    <name type="scientific">Arundo donax</name>
    <name type="common">Giant reed</name>
    <name type="synonym">Donax arundinaceus</name>
    <dbReference type="NCBI Taxonomy" id="35708"/>
    <lineage>
        <taxon>Eukaryota</taxon>
        <taxon>Viridiplantae</taxon>
        <taxon>Streptophyta</taxon>
        <taxon>Embryophyta</taxon>
        <taxon>Tracheophyta</taxon>
        <taxon>Spermatophyta</taxon>
        <taxon>Magnoliopsida</taxon>
        <taxon>Liliopsida</taxon>
        <taxon>Poales</taxon>
        <taxon>Poaceae</taxon>
        <taxon>PACMAD clade</taxon>
        <taxon>Arundinoideae</taxon>
        <taxon>Arundineae</taxon>
        <taxon>Arundo</taxon>
    </lineage>
</organism>
<evidence type="ECO:0000313" key="1">
    <source>
        <dbReference type="EMBL" id="JAD23654.1"/>
    </source>
</evidence>
<dbReference type="AlphaFoldDB" id="A0A0A8YCZ9"/>
<dbReference type="EMBL" id="GBRH01274241">
    <property type="protein sequence ID" value="JAD23654.1"/>
    <property type="molecule type" value="Transcribed_RNA"/>
</dbReference>
<protein>
    <submittedName>
        <fullName evidence="1">Uncharacterized protein</fullName>
    </submittedName>
</protein>